<dbReference type="PANTHER" id="PTHR28083:SF1">
    <property type="entry name" value="GOOD FOR FULL DBP5 ACTIVITY PROTEIN 2"/>
    <property type="match status" value="1"/>
</dbReference>
<dbReference type="InterPro" id="IPR036397">
    <property type="entry name" value="RNaseH_sf"/>
</dbReference>
<accession>A0A0J9XGT2</accession>
<dbReference type="STRING" id="1173061.A0A0J9XGT2"/>
<feature type="compositionally biased region" description="Basic and acidic residues" evidence="1">
    <location>
        <begin position="17"/>
        <end position="33"/>
    </location>
</feature>
<gene>
    <name evidence="3" type="ORF">BN980_GECA16s00472g</name>
</gene>
<evidence type="ECO:0000313" key="3">
    <source>
        <dbReference type="EMBL" id="CDO56625.1"/>
    </source>
</evidence>
<proteinExistence type="predicted"/>
<sequence>MTFVGDDVPAPAGPIESFDKLALHENKAERPKSDSGNNTANDSIPTGPAALKNPRRRRKSKSGKPPGPEIVPPKTRRRQRKKGNKSQDTTQKTDVPPKSDIVVTNGAEADLDSRQLDSRPSTPISTSSDNIEESRPSTPTTASPQPCKEPQPAHTVLPLRIPKKSMLANGINWLLDRSKVFVAIDLELFEFNNNYLTEIGIAVYDPTGMPKNRPNPILPKIKCCHFIVKENKRKVNGRFVPNNMYNFSYGESVIMSMDDCKTAVNIILSTLAKDDNMVIVGHGVDGDISVLMKEGFSVPKHQVLDTSTMWRMTRKEGFGSLEKLLEFFEIPHALMHNAGNDAFLSLCLYFALCDPEIRREKRLDEPQPQEEIQPSGRSKRGKKVIPSEPPCVSYDEAIKLIINF</sequence>
<feature type="compositionally biased region" description="Basic residues" evidence="1">
    <location>
        <begin position="74"/>
        <end position="84"/>
    </location>
</feature>
<dbReference type="Gene3D" id="3.30.420.10">
    <property type="entry name" value="Ribonuclease H-like superfamily/Ribonuclease H"/>
    <property type="match status" value="1"/>
</dbReference>
<feature type="compositionally biased region" description="Polar residues" evidence="1">
    <location>
        <begin position="34"/>
        <end position="44"/>
    </location>
</feature>
<dbReference type="OrthoDB" id="5953249at2759"/>
<dbReference type="PANTHER" id="PTHR28083">
    <property type="entry name" value="GOOD FOR FULL DBP5 ACTIVITY PROTEIN 2"/>
    <property type="match status" value="1"/>
</dbReference>
<feature type="region of interest" description="Disordered" evidence="1">
    <location>
        <begin position="361"/>
        <end position="390"/>
    </location>
</feature>
<reference evidence="3" key="1">
    <citation type="submission" date="2014-03" db="EMBL/GenBank/DDBJ databases">
        <authorList>
            <person name="Casaregola S."/>
        </authorList>
    </citation>
    <scope>NUCLEOTIDE SEQUENCE [LARGE SCALE GENOMIC DNA]</scope>
    <source>
        <strain evidence="3">CLIB 918</strain>
    </source>
</reference>
<protein>
    <recommendedName>
        <fullName evidence="2">Gfd2/YDR514C-like C-terminal domain-containing protein</fullName>
    </recommendedName>
</protein>
<dbReference type="Pfam" id="PF21762">
    <property type="entry name" value="DEDDh_C"/>
    <property type="match status" value="1"/>
</dbReference>
<name>A0A0J9XGT2_GEOCN</name>
<feature type="compositionally biased region" description="Basic residues" evidence="1">
    <location>
        <begin position="53"/>
        <end position="62"/>
    </location>
</feature>
<feature type="region of interest" description="Disordered" evidence="1">
    <location>
        <begin position="1"/>
        <end position="154"/>
    </location>
</feature>
<dbReference type="SUPFAM" id="SSF53098">
    <property type="entry name" value="Ribonuclease H-like"/>
    <property type="match status" value="1"/>
</dbReference>
<feature type="domain" description="Gfd2/YDR514C-like C-terminal" evidence="2">
    <location>
        <begin position="180"/>
        <end position="349"/>
    </location>
</feature>
<dbReference type="AlphaFoldDB" id="A0A0J9XGT2"/>
<feature type="compositionally biased region" description="Polar residues" evidence="1">
    <location>
        <begin position="118"/>
        <end position="129"/>
    </location>
</feature>
<dbReference type="GO" id="GO:0003676">
    <property type="term" value="F:nucleic acid binding"/>
    <property type="evidence" value="ECO:0007669"/>
    <property type="project" value="InterPro"/>
</dbReference>
<dbReference type="GO" id="GO:0005634">
    <property type="term" value="C:nucleus"/>
    <property type="evidence" value="ECO:0007669"/>
    <property type="project" value="TreeGrafter"/>
</dbReference>
<evidence type="ECO:0000313" key="4">
    <source>
        <dbReference type="Proteomes" id="UP000242525"/>
    </source>
</evidence>
<dbReference type="InterPro" id="IPR048519">
    <property type="entry name" value="Gfd2/YDR514C-like_C"/>
</dbReference>
<comment type="caution">
    <text evidence="3">The sequence shown here is derived from an EMBL/GenBank/DDBJ whole genome shotgun (WGS) entry which is preliminary data.</text>
</comment>
<dbReference type="InterPro" id="IPR040151">
    <property type="entry name" value="Gfd2/YDR514C-like"/>
</dbReference>
<dbReference type="EMBL" id="CCBN010000016">
    <property type="protein sequence ID" value="CDO56625.1"/>
    <property type="molecule type" value="Genomic_DNA"/>
</dbReference>
<evidence type="ECO:0000256" key="1">
    <source>
        <dbReference type="SAM" id="MobiDB-lite"/>
    </source>
</evidence>
<dbReference type="Proteomes" id="UP000242525">
    <property type="component" value="Unassembled WGS sequence"/>
</dbReference>
<keyword evidence="4" id="KW-1185">Reference proteome</keyword>
<dbReference type="InterPro" id="IPR012337">
    <property type="entry name" value="RNaseH-like_sf"/>
</dbReference>
<organism evidence="3 4">
    <name type="scientific">Geotrichum candidum</name>
    <name type="common">Oospora lactis</name>
    <name type="synonym">Dipodascus geotrichum</name>
    <dbReference type="NCBI Taxonomy" id="1173061"/>
    <lineage>
        <taxon>Eukaryota</taxon>
        <taxon>Fungi</taxon>
        <taxon>Dikarya</taxon>
        <taxon>Ascomycota</taxon>
        <taxon>Saccharomycotina</taxon>
        <taxon>Dipodascomycetes</taxon>
        <taxon>Dipodascales</taxon>
        <taxon>Dipodascaceae</taxon>
        <taxon>Geotrichum</taxon>
    </lineage>
</organism>
<evidence type="ECO:0000259" key="2">
    <source>
        <dbReference type="Pfam" id="PF21762"/>
    </source>
</evidence>